<dbReference type="AlphaFoldDB" id="A0A8T0W5X1"/>
<keyword evidence="3" id="KW-1185">Reference proteome</keyword>
<accession>A0A8T0W5X1</accession>
<dbReference type="Pfam" id="PF11326">
    <property type="entry name" value="PANTS-like"/>
    <property type="match status" value="1"/>
</dbReference>
<dbReference type="PANTHER" id="PTHR28052">
    <property type="entry name" value="UPF0545 PROTEIN C22ORF39"/>
    <property type="match status" value="1"/>
</dbReference>
<feature type="non-terminal residue" evidence="2">
    <location>
        <position position="1"/>
    </location>
</feature>
<dbReference type="PANTHER" id="PTHR28052:SF1">
    <property type="entry name" value="UPF0545 PROTEIN C22ORF39"/>
    <property type="match status" value="1"/>
</dbReference>
<protein>
    <submittedName>
        <fullName evidence="2">Uncharacterized protein</fullName>
    </submittedName>
</protein>
<gene>
    <name evidence="2" type="ORF">PVAP13_2KG348129</name>
</gene>
<evidence type="ECO:0000313" key="3">
    <source>
        <dbReference type="Proteomes" id="UP000823388"/>
    </source>
</evidence>
<organism evidence="2 3">
    <name type="scientific">Panicum virgatum</name>
    <name type="common">Blackwell switchgrass</name>
    <dbReference type="NCBI Taxonomy" id="38727"/>
    <lineage>
        <taxon>Eukaryota</taxon>
        <taxon>Viridiplantae</taxon>
        <taxon>Streptophyta</taxon>
        <taxon>Embryophyta</taxon>
        <taxon>Tracheophyta</taxon>
        <taxon>Spermatophyta</taxon>
        <taxon>Magnoliopsida</taxon>
        <taxon>Liliopsida</taxon>
        <taxon>Poales</taxon>
        <taxon>Poaceae</taxon>
        <taxon>PACMAD clade</taxon>
        <taxon>Panicoideae</taxon>
        <taxon>Panicodae</taxon>
        <taxon>Paniceae</taxon>
        <taxon>Panicinae</taxon>
        <taxon>Panicum</taxon>
        <taxon>Panicum sect. Hiantes</taxon>
    </lineage>
</organism>
<feature type="compositionally biased region" description="Low complexity" evidence="1">
    <location>
        <begin position="45"/>
        <end position="56"/>
    </location>
</feature>
<evidence type="ECO:0000256" key="1">
    <source>
        <dbReference type="SAM" id="MobiDB-lite"/>
    </source>
</evidence>
<name>A0A8T0W5X1_PANVG</name>
<comment type="caution">
    <text evidence="2">The sequence shown here is derived from an EMBL/GenBank/DDBJ whole genome shotgun (WGS) entry which is preliminary data.</text>
</comment>
<feature type="region of interest" description="Disordered" evidence="1">
    <location>
        <begin position="1"/>
        <end position="62"/>
    </location>
</feature>
<feature type="compositionally biased region" description="Polar residues" evidence="1">
    <location>
        <begin position="11"/>
        <end position="26"/>
    </location>
</feature>
<evidence type="ECO:0000313" key="2">
    <source>
        <dbReference type="EMBL" id="KAG2643752.1"/>
    </source>
</evidence>
<dbReference type="EMBL" id="CM029039">
    <property type="protein sequence ID" value="KAG2643752.1"/>
    <property type="molecule type" value="Genomic_DNA"/>
</dbReference>
<dbReference type="InterPro" id="IPR021475">
    <property type="entry name" value="Pants/Emi1-like"/>
</dbReference>
<dbReference type="Proteomes" id="UP000823388">
    <property type="component" value="Chromosome 2K"/>
</dbReference>
<sequence length="241" mass="26933">SSANAERVSLGRSSTCLSCTAKNANPTGHGPTPLNPRRRRDSRRPAAGPPSATRAPLLPPPRCVAPPLILRLDARRQAGPTTKHPTSPPRRRSSDTPSTPPTPRGILPLLDSLCSKIMDVKEKPETTSGPPPPRPDCIKCFDALWFCYSPFHQMQSYYRYGEFDNCFGKWGDLVDCLTLKTKRVAEVEEILIAREKAKPHIWTFRTVDEASEHWWRMYKHFVMMSPPLPGAAQPLPKSDKS</sequence>
<proteinExistence type="predicted"/>
<reference evidence="2" key="1">
    <citation type="submission" date="2020-05" db="EMBL/GenBank/DDBJ databases">
        <title>WGS assembly of Panicum virgatum.</title>
        <authorList>
            <person name="Lovell J.T."/>
            <person name="Jenkins J."/>
            <person name="Shu S."/>
            <person name="Juenger T.E."/>
            <person name="Schmutz J."/>
        </authorList>
    </citation>
    <scope>NUCLEOTIDE SEQUENCE</scope>
    <source>
        <strain evidence="2">AP13</strain>
    </source>
</reference>
<feature type="region of interest" description="Disordered" evidence="1">
    <location>
        <begin position="76"/>
        <end position="107"/>
    </location>
</feature>